<reference evidence="2" key="2">
    <citation type="submission" date="2022-01" db="EMBL/GenBank/DDBJ databases">
        <authorList>
            <person name="Yamashiro T."/>
            <person name="Shiraishi A."/>
            <person name="Satake H."/>
            <person name="Nakayama K."/>
        </authorList>
    </citation>
    <scope>NUCLEOTIDE SEQUENCE</scope>
</reference>
<organism evidence="2 3">
    <name type="scientific">Tanacetum coccineum</name>
    <dbReference type="NCBI Taxonomy" id="301880"/>
    <lineage>
        <taxon>Eukaryota</taxon>
        <taxon>Viridiplantae</taxon>
        <taxon>Streptophyta</taxon>
        <taxon>Embryophyta</taxon>
        <taxon>Tracheophyta</taxon>
        <taxon>Spermatophyta</taxon>
        <taxon>Magnoliopsida</taxon>
        <taxon>eudicotyledons</taxon>
        <taxon>Gunneridae</taxon>
        <taxon>Pentapetalae</taxon>
        <taxon>asterids</taxon>
        <taxon>campanulids</taxon>
        <taxon>Asterales</taxon>
        <taxon>Asteraceae</taxon>
        <taxon>Asteroideae</taxon>
        <taxon>Anthemideae</taxon>
        <taxon>Anthemidinae</taxon>
        <taxon>Tanacetum</taxon>
    </lineage>
</organism>
<dbReference type="InterPro" id="IPR012337">
    <property type="entry name" value="RNaseH-like_sf"/>
</dbReference>
<comment type="caution">
    <text evidence="2">The sequence shown here is derived from an EMBL/GenBank/DDBJ whole genome shotgun (WGS) entry which is preliminary data.</text>
</comment>
<protein>
    <submittedName>
        <fullName evidence="2">Zinc finger BED domain-containing protein RICESLEEPER 2-like protein</fullName>
    </submittedName>
</protein>
<reference evidence="2" key="1">
    <citation type="journal article" date="2022" name="Int. J. Mol. Sci.">
        <title>Draft Genome of Tanacetum Coccineum: Genomic Comparison of Closely Related Tanacetum-Family Plants.</title>
        <authorList>
            <person name="Yamashiro T."/>
            <person name="Shiraishi A."/>
            <person name="Nakayama K."/>
            <person name="Satake H."/>
        </authorList>
    </citation>
    <scope>NUCLEOTIDE SEQUENCE</scope>
</reference>
<evidence type="ECO:0000313" key="3">
    <source>
        <dbReference type="Proteomes" id="UP001151760"/>
    </source>
</evidence>
<sequence length="183" mass="20918">CGFQELQNFVRQNEASPTQKSDLDVYFEDGCYMCAPEDSKKFNILDWWKNHESKYRILSKLTHDILTIPITTVASEATFSAGSRVIDQYRAKLGVDTVHALLCGEDWMRNIHGVKSKKCQDVDTVHALLCGEDWMRNIHGVKSKKCQYQRDLPRNTPLDRVDVLGELGLWRITKSLVDDGNPS</sequence>
<dbReference type="InterPro" id="IPR008906">
    <property type="entry name" value="HATC_C_dom"/>
</dbReference>
<dbReference type="SUPFAM" id="SSF53098">
    <property type="entry name" value="Ribonuclease H-like"/>
    <property type="match status" value="1"/>
</dbReference>
<dbReference type="PANTHER" id="PTHR23272:SF183">
    <property type="entry name" value="ZINC FINGER BED DOMAIN-CONTAINING PROTEIN RICESLEEPER 1-LIKE"/>
    <property type="match status" value="1"/>
</dbReference>
<feature type="non-terminal residue" evidence="2">
    <location>
        <position position="1"/>
    </location>
</feature>
<evidence type="ECO:0000259" key="1">
    <source>
        <dbReference type="Pfam" id="PF05699"/>
    </source>
</evidence>
<accession>A0ABQ5EFV4</accession>
<keyword evidence="3" id="KW-1185">Reference proteome</keyword>
<dbReference type="EMBL" id="BQNB010016267">
    <property type="protein sequence ID" value="GJT49803.1"/>
    <property type="molecule type" value="Genomic_DNA"/>
</dbReference>
<dbReference type="PANTHER" id="PTHR23272">
    <property type="entry name" value="BED FINGER-RELATED"/>
    <property type="match status" value="1"/>
</dbReference>
<name>A0ABQ5EFV4_9ASTR</name>
<proteinExistence type="predicted"/>
<gene>
    <name evidence="2" type="ORF">Tco_0975960</name>
</gene>
<dbReference type="Pfam" id="PF05699">
    <property type="entry name" value="Dimer_Tnp_hAT"/>
    <property type="match status" value="1"/>
</dbReference>
<dbReference type="Proteomes" id="UP001151760">
    <property type="component" value="Unassembled WGS sequence"/>
</dbReference>
<feature type="domain" description="HAT C-terminal dimerisation" evidence="1">
    <location>
        <begin position="24"/>
        <end position="108"/>
    </location>
</feature>
<evidence type="ECO:0000313" key="2">
    <source>
        <dbReference type="EMBL" id="GJT49803.1"/>
    </source>
</evidence>